<reference evidence="4" key="1">
    <citation type="submission" date="2021-02" db="EMBL/GenBank/DDBJ databases">
        <authorList>
            <person name="Nowell W R."/>
        </authorList>
    </citation>
    <scope>NUCLEOTIDE SEQUENCE</scope>
</reference>
<comment type="caution">
    <text evidence="4">The sequence shown here is derived from an EMBL/GenBank/DDBJ whole genome shotgun (WGS) entry which is preliminary data.</text>
</comment>
<name>A0A815C9K9_9BILA</name>
<dbReference type="Proteomes" id="UP000663889">
    <property type="component" value="Unassembled WGS sequence"/>
</dbReference>
<dbReference type="Proteomes" id="UP000663870">
    <property type="component" value="Unassembled WGS sequence"/>
</dbReference>
<feature type="signal peptide" evidence="1">
    <location>
        <begin position="1"/>
        <end position="27"/>
    </location>
</feature>
<dbReference type="Proteomes" id="UP000663854">
    <property type="component" value="Unassembled WGS sequence"/>
</dbReference>
<dbReference type="EMBL" id="CAJNOL010001087">
    <property type="protein sequence ID" value="CAF1284264.1"/>
    <property type="molecule type" value="Genomic_DNA"/>
</dbReference>
<organism evidence="4 5">
    <name type="scientific">Rotaria sordida</name>
    <dbReference type="NCBI Taxonomy" id="392033"/>
    <lineage>
        <taxon>Eukaryota</taxon>
        <taxon>Metazoa</taxon>
        <taxon>Spiralia</taxon>
        <taxon>Gnathifera</taxon>
        <taxon>Rotifera</taxon>
        <taxon>Eurotatoria</taxon>
        <taxon>Bdelloidea</taxon>
        <taxon>Philodinida</taxon>
        <taxon>Philodinidae</taxon>
        <taxon>Rotaria</taxon>
    </lineage>
</organism>
<accession>A0A815C9K9</accession>
<protein>
    <recommendedName>
        <fullName evidence="6">Secreted protein</fullName>
    </recommendedName>
</protein>
<evidence type="ECO:0000313" key="4">
    <source>
        <dbReference type="EMBL" id="CAF1284264.1"/>
    </source>
</evidence>
<evidence type="ECO:0000313" key="3">
    <source>
        <dbReference type="EMBL" id="CAF1086881.1"/>
    </source>
</evidence>
<proteinExistence type="predicted"/>
<dbReference type="EMBL" id="CAJNOU010000780">
    <property type="protein sequence ID" value="CAF1086881.1"/>
    <property type="molecule type" value="Genomic_DNA"/>
</dbReference>
<keyword evidence="5" id="KW-1185">Reference proteome</keyword>
<evidence type="ECO:0000313" key="2">
    <source>
        <dbReference type="EMBL" id="CAF0981983.1"/>
    </source>
</evidence>
<feature type="chain" id="PRO_5035603852" description="Secreted protein" evidence="1">
    <location>
        <begin position="28"/>
        <end position="88"/>
    </location>
</feature>
<evidence type="ECO:0000256" key="1">
    <source>
        <dbReference type="SAM" id="SignalP"/>
    </source>
</evidence>
<dbReference type="AlphaFoldDB" id="A0A815C9K9"/>
<evidence type="ECO:0008006" key="6">
    <source>
        <dbReference type="Google" id="ProtNLM"/>
    </source>
</evidence>
<dbReference type="EMBL" id="CAJNOH010000280">
    <property type="protein sequence ID" value="CAF0981983.1"/>
    <property type="molecule type" value="Genomic_DNA"/>
</dbReference>
<gene>
    <name evidence="4" type="ORF">JXQ802_LOCUS28655</name>
    <name evidence="2" type="ORF">PYM288_LOCUS13664</name>
    <name evidence="3" type="ORF">SEV965_LOCUS15153</name>
</gene>
<evidence type="ECO:0000313" key="5">
    <source>
        <dbReference type="Proteomes" id="UP000663870"/>
    </source>
</evidence>
<keyword evidence="1" id="KW-0732">Signal</keyword>
<sequence length="88" mass="10171">MSLLFNSSLNKILLLLILFSTMEMNESRFVWDFGSYCLNYCAKIKYKLAAVSICSCHWISSNHRRSTINTISDINNDDPLDINTFLIK</sequence>